<keyword evidence="2" id="KW-0143">Chaperone</keyword>
<dbReference type="InterPro" id="IPR003435">
    <property type="entry name" value="Chaperonin_RcbX"/>
</dbReference>
<name>A0AAD3DFS8_9CHLO</name>
<dbReference type="Gene3D" id="1.10.1200.210">
    <property type="entry name" value="Chaperonin-like RbcX"/>
    <property type="match status" value="1"/>
</dbReference>
<keyword evidence="1" id="KW-0602">Photosynthesis</keyword>
<protein>
    <submittedName>
        <fullName evidence="5">Uncharacterized protein</fullName>
    </submittedName>
</protein>
<feature type="compositionally biased region" description="Gly residues" evidence="4">
    <location>
        <begin position="186"/>
        <end position="215"/>
    </location>
</feature>
<dbReference type="SUPFAM" id="SSF158615">
    <property type="entry name" value="RbcX-like"/>
    <property type="match status" value="1"/>
</dbReference>
<sequence>MFHKQAQRAFARVPAAHGQASALALRTCTPVLRRWRHTGLQRRAVILSARMHVPADSFSGQSPERKAAVALRSLFTFVAARVVLEQLQGPDGPTTNGHTSYNQQAYLDLMDFLGVPMKGDGGDEWLAMVMRKNHALALRLMEVREAYQQEFEWQQVAEMACRETREANMRLMRAAAMASLQASLGEAGGSSGGGGGFGGPGEGRDGGQGLGPEMA</sequence>
<evidence type="ECO:0000313" key="5">
    <source>
        <dbReference type="EMBL" id="GFR39863.1"/>
    </source>
</evidence>
<gene>
    <name evidence="5" type="ORF">Agub_g362</name>
</gene>
<dbReference type="GO" id="GO:0015979">
    <property type="term" value="P:photosynthesis"/>
    <property type="evidence" value="ECO:0007669"/>
    <property type="project" value="UniProtKB-KW"/>
</dbReference>
<reference evidence="5 6" key="1">
    <citation type="journal article" date="2021" name="Sci. Rep.">
        <title>Genome sequencing of the multicellular alga Astrephomene provides insights into convergent evolution of germ-soma differentiation.</title>
        <authorList>
            <person name="Yamashita S."/>
            <person name="Yamamoto K."/>
            <person name="Matsuzaki R."/>
            <person name="Suzuki S."/>
            <person name="Yamaguchi H."/>
            <person name="Hirooka S."/>
            <person name="Minakuchi Y."/>
            <person name="Miyagishima S."/>
            <person name="Kawachi M."/>
            <person name="Toyoda A."/>
            <person name="Nozaki H."/>
        </authorList>
    </citation>
    <scope>NUCLEOTIDE SEQUENCE [LARGE SCALE GENOMIC DNA]</scope>
    <source>
        <strain evidence="5 6">NIES-4017</strain>
    </source>
</reference>
<accession>A0AAD3DFS8</accession>
<evidence type="ECO:0000313" key="6">
    <source>
        <dbReference type="Proteomes" id="UP001054857"/>
    </source>
</evidence>
<feature type="region of interest" description="Disordered" evidence="4">
    <location>
        <begin position="185"/>
        <end position="215"/>
    </location>
</feature>
<dbReference type="GO" id="GO:0110102">
    <property type="term" value="P:ribulose bisphosphate carboxylase complex assembly"/>
    <property type="evidence" value="ECO:0007669"/>
    <property type="project" value="InterPro"/>
</dbReference>
<proteinExistence type="predicted"/>
<comment type="caution">
    <text evidence="5">The sequence shown here is derived from an EMBL/GenBank/DDBJ whole genome shotgun (WGS) entry which is preliminary data.</text>
</comment>
<dbReference type="GO" id="GO:0015977">
    <property type="term" value="P:carbon fixation"/>
    <property type="evidence" value="ECO:0007669"/>
    <property type="project" value="UniProtKB-KW"/>
</dbReference>
<keyword evidence="6" id="KW-1185">Reference proteome</keyword>
<organism evidence="5 6">
    <name type="scientific">Astrephomene gubernaculifera</name>
    <dbReference type="NCBI Taxonomy" id="47775"/>
    <lineage>
        <taxon>Eukaryota</taxon>
        <taxon>Viridiplantae</taxon>
        <taxon>Chlorophyta</taxon>
        <taxon>core chlorophytes</taxon>
        <taxon>Chlorophyceae</taxon>
        <taxon>CS clade</taxon>
        <taxon>Chlamydomonadales</taxon>
        <taxon>Astrephomenaceae</taxon>
        <taxon>Astrephomene</taxon>
    </lineage>
</organism>
<dbReference type="Proteomes" id="UP001054857">
    <property type="component" value="Unassembled WGS sequence"/>
</dbReference>
<keyword evidence="3" id="KW-0120">Carbon dioxide fixation</keyword>
<dbReference type="GO" id="GO:0044183">
    <property type="term" value="F:protein folding chaperone"/>
    <property type="evidence" value="ECO:0007669"/>
    <property type="project" value="InterPro"/>
</dbReference>
<evidence type="ECO:0000256" key="3">
    <source>
        <dbReference type="ARBA" id="ARBA00023300"/>
    </source>
</evidence>
<dbReference type="PANTHER" id="PTHR33791:SF1">
    <property type="entry name" value="RUBISCO CHAPERONE RBCX"/>
    <property type="match status" value="1"/>
</dbReference>
<evidence type="ECO:0000256" key="2">
    <source>
        <dbReference type="ARBA" id="ARBA00023186"/>
    </source>
</evidence>
<dbReference type="AlphaFoldDB" id="A0AAD3DFS8"/>
<evidence type="ECO:0000256" key="4">
    <source>
        <dbReference type="SAM" id="MobiDB-lite"/>
    </source>
</evidence>
<evidence type="ECO:0000256" key="1">
    <source>
        <dbReference type="ARBA" id="ARBA00022531"/>
    </source>
</evidence>
<dbReference type="InterPro" id="IPR038052">
    <property type="entry name" value="Chaperonin_RbcX_sf"/>
</dbReference>
<dbReference type="EMBL" id="BMAR01000001">
    <property type="protein sequence ID" value="GFR39863.1"/>
    <property type="molecule type" value="Genomic_DNA"/>
</dbReference>
<dbReference type="PANTHER" id="PTHR33791">
    <property type="entry name" value="CHAPERONIN-LIKE RBCX PROTEIN 1, CHLOROPLASTIC"/>
    <property type="match status" value="1"/>
</dbReference>
<dbReference type="Pfam" id="PF02341">
    <property type="entry name" value="RbcX"/>
    <property type="match status" value="1"/>
</dbReference>